<feature type="transmembrane region" description="Helical" evidence="1">
    <location>
        <begin position="68"/>
        <end position="85"/>
    </location>
</feature>
<feature type="domain" description="DUF305" evidence="2">
    <location>
        <begin position="93"/>
        <end position="142"/>
    </location>
</feature>
<keyword evidence="1" id="KW-0472">Membrane</keyword>
<dbReference type="EMBL" id="AZCV01000001">
    <property type="protein sequence ID" value="KRK38389.1"/>
    <property type="molecule type" value="Genomic_DNA"/>
</dbReference>
<keyword evidence="1" id="KW-1133">Transmembrane helix</keyword>
<reference evidence="3 4" key="1">
    <citation type="journal article" date="2015" name="Genome Announc.">
        <title>Expanding the biotechnology potential of lactobacilli through comparative genomics of 213 strains and associated genera.</title>
        <authorList>
            <person name="Sun Z."/>
            <person name="Harris H.M."/>
            <person name="McCann A."/>
            <person name="Guo C."/>
            <person name="Argimon S."/>
            <person name="Zhang W."/>
            <person name="Yang X."/>
            <person name="Jeffery I.B."/>
            <person name="Cooney J.C."/>
            <person name="Kagawa T.F."/>
            <person name="Liu W."/>
            <person name="Song Y."/>
            <person name="Salvetti E."/>
            <person name="Wrobel A."/>
            <person name="Rasinkangas P."/>
            <person name="Parkhill J."/>
            <person name="Rea M.C."/>
            <person name="O'Sullivan O."/>
            <person name="Ritari J."/>
            <person name="Douillard F.P."/>
            <person name="Paul Ross R."/>
            <person name="Yang R."/>
            <person name="Briner A.E."/>
            <person name="Felis G.E."/>
            <person name="de Vos W.M."/>
            <person name="Barrangou R."/>
            <person name="Klaenhammer T.R."/>
            <person name="Caufield P.W."/>
            <person name="Cui Y."/>
            <person name="Zhang H."/>
            <person name="O'Toole P.W."/>
        </authorList>
    </citation>
    <scope>NUCLEOTIDE SEQUENCE [LARGE SCALE GENOMIC DNA]</scope>
    <source>
        <strain evidence="3 4">DSM 20534</strain>
    </source>
</reference>
<keyword evidence="4" id="KW-1185">Reference proteome</keyword>
<proteinExistence type="predicted"/>
<protein>
    <recommendedName>
        <fullName evidence="2">DUF305 domain-containing protein</fullName>
    </recommendedName>
</protein>
<feature type="transmembrane region" description="Helical" evidence="1">
    <location>
        <begin position="7"/>
        <end position="26"/>
    </location>
</feature>
<dbReference type="RefSeq" id="WP_056946288.1">
    <property type="nucleotide sequence ID" value="NZ_AZCV01000001.1"/>
</dbReference>
<dbReference type="InterPro" id="IPR005183">
    <property type="entry name" value="DUF305_CopM-like"/>
</dbReference>
<name>A0A0R1GWB0_9LACO</name>
<comment type="caution">
    <text evidence="3">The sequence shown here is derived from an EMBL/GenBank/DDBJ whole genome shotgun (WGS) entry which is preliminary data.</text>
</comment>
<dbReference type="Gene3D" id="1.20.1260.10">
    <property type="match status" value="1"/>
</dbReference>
<keyword evidence="1" id="KW-0812">Transmembrane</keyword>
<dbReference type="InterPro" id="IPR012347">
    <property type="entry name" value="Ferritin-like"/>
</dbReference>
<sequence length="151" mass="17284">MNKYAKFVLMIVFSTVVMFGMMYLNVASVDHVFFSQTRLFMALMMGAVMAIIMLLFMRKMYHNKKVNGMIFLTSVAIFCLSLFMVRSQTAVDDVRWMKAMIPHHSIAVLTSENAQLSNPEVKALAEKIISAQQAEISQMKELIEELESDKR</sequence>
<dbReference type="PATRIC" id="fig|1423722.3.peg.72"/>
<organism evidence="3 4">
    <name type="scientific">Amylolactobacillus amylotrophicus DSM 20534</name>
    <dbReference type="NCBI Taxonomy" id="1423722"/>
    <lineage>
        <taxon>Bacteria</taxon>
        <taxon>Bacillati</taxon>
        <taxon>Bacillota</taxon>
        <taxon>Bacilli</taxon>
        <taxon>Lactobacillales</taxon>
        <taxon>Lactobacillaceae</taxon>
        <taxon>Amylolactobacillus</taxon>
    </lineage>
</organism>
<accession>A0A0R1GWB0</accession>
<evidence type="ECO:0000313" key="3">
    <source>
        <dbReference type="EMBL" id="KRK38389.1"/>
    </source>
</evidence>
<feature type="transmembrane region" description="Helical" evidence="1">
    <location>
        <begin position="38"/>
        <end position="56"/>
    </location>
</feature>
<gene>
    <name evidence="3" type="ORF">FC62_GL000072</name>
</gene>
<dbReference type="Proteomes" id="UP000050909">
    <property type="component" value="Unassembled WGS sequence"/>
</dbReference>
<dbReference type="Pfam" id="PF03713">
    <property type="entry name" value="DUF305"/>
    <property type="match status" value="1"/>
</dbReference>
<evidence type="ECO:0000313" key="4">
    <source>
        <dbReference type="Proteomes" id="UP000050909"/>
    </source>
</evidence>
<evidence type="ECO:0000259" key="2">
    <source>
        <dbReference type="Pfam" id="PF03713"/>
    </source>
</evidence>
<dbReference type="AlphaFoldDB" id="A0A0R1GWB0"/>
<evidence type="ECO:0000256" key="1">
    <source>
        <dbReference type="SAM" id="Phobius"/>
    </source>
</evidence>